<dbReference type="Proteomes" id="UP000324222">
    <property type="component" value="Unassembled WGS sequence"/>
</dbReference>
<comment type="caution">
    <text evidence="2">The sequence shown here is derived from an EMBL/GenBank/DDBJ whole genome shotgun (WGS) entry which is preliminary data.</text>
</comment>
<reference evidence="2 3" key="1">
    <citation type="submission" date="2019-05" db="EMBL/GenBank/DDBJ databases">
        <title>Another draft genome of Portunus trituberculatus and its Hox gene families provides insights of decapod evolution.</title>
        <authorList>
            <person name="Jeong J.-H."/>
            <person name="Song I."/>
            <person name="Kim S."/>
            <person name="Choi T."/>
            <person name="Kim D."/>
            <person name="Ryu S."/>
            <person name="Kim W."/>
        </authorList>
    </citation>
    <scope>NUCLEOTIDE SEQUENCE [LARGE SCALE GENOMIC DNA]</scope>
    <source>
        <tissue evidence="2">Muscle</tissue>
    </source>
</reference>
<evidence type="ECO:0000256" key="1">
    <source>
        <dbReference type="SAM" id="MobiDB-lite"/>
    </source>
</evidence>
<protein>
    <submittedName>
        <fullName evidence="2">Uncharacterized protein</fullName>
    </submittedName>
</protein>
<evidence type="ECO:0000313" key="2">
    <source>
        <dbReference type="EMBL" id="MPC62667.1"/>
    </source>
</evidence>
<feature type="region of interest" description="Disordered" evidence="1">
    <location>
        <begin position="101"/>
        <end position="139"/>
    </location>
</feature>
<feature type="region of interest" description="Disordered" evidence="1">
    <location>
        <begin position="173"/>
        <end position="199"/>
    </location>
</feature>
<evidence type="ECO:0000313" key="3">
    <source>
        <dbReference type="Proteomes" id="UP000324222"/>
    </source>
</evidence>
<name>A0A5B7H009_PORTR</name>
<keyword evidence="3" id="KW-1185">Reference proteome</keyword>
<proteinExistence type="predicted"/>
<accession>A0A5B7H009</accession>
<dbReference type="AlphaFoldDB" id="A0A5B7H009"/>
<dbReference type="EMBL" id="VSRR010019927">
    <property type="protein sequence ID" value="MPC62667.1"/>
    <property type="molecule type" value="Genomic_DNA"/>
</dbReference>
<organism evidence="2 3">
    <name type="scientific">Portunus trituberculatus</name>
    <name type="common">Swimming crab</name>
    <name type="synonym">Neptunus trituberculatus</name>
    <dbReference type="NCBI Taxonomy" id="210409"/>
    <lineage>
        <taxon>Eukaryota</taxon>
        <taxon>Metazoa</taxon>
        <taxon>Ecdysozoa</taxon>
        <taxon>Arthropoda</taxon>
        <taxon>Crustacea</taxon>
        <taxon>Multicrustacea</taxon>
        <taxon>Malacostraca</taxon>
        <taxon>Eumalacostraca</taxon>
        <taxon>Eucarida</taxon>
        <taxon>Decapoda</taxon>
        <taxon>Pleocyemata</taxon>
        <taxon>Brachyura</taxon>
        <taxon>Eubrachyura</taxon>
        <taxon>Portunoidea</taxon>
        <taxon>Portunidae</taxon>
        <taxon>Portuninae</taxon>
        <taxon>Portunus</taxon>
    </lineage>
</organism>
<sequence>MKGLPGTTAGHDQGEGQWLGAMNDNVTMGCLRDSPLIPGTWHRPWSHTRSLLSHRLSSHLPYTLLLHTLPLTSHSTFPTALPPYRRDSFSGMLHLRQRRRHHHYSHHSRVTRPTTTGPQLDTIGQSGRGGRGPHPRGTPSGACPVEPCLQPALACTDGVVVLMVALVIHEGGGRGGGWGRRWRKRRRGGGGGCGQVHPGLSRGRGLAQLDLTL</sequence>
<gene>
    <name evidence="2" type="ORF">E2C01_056756</name>
</gene>
<feature type="compositionally biased region" description="Polar residues" evidence="1">
    <location>
        <begin position="113"/>
        <end position="123"/>
    </location>
</feature>
<feature type="compositionally biased region" description="Basic residues" evidence="1">
    <location>
        <begin position="101"/>
        <end position="110"/>
    </location>
</feature>